<protein>
    <submittedName>
        <fullName evidence="1">Uncharacterized protein</fullName>
    </submittedName>
</protein>
<dbReference type="RefSeq" id="WP_149761432.1">
    <property type="nucleotide sequence ID" value="NZ_BSPE01000007.1"/>
</dbReference>
<evidence type="ECO:0000313" key="2">
    <source>
        <dbReference type="Proteomes" id="UP000323300"/>
    </source>
</evidence>
<evidence type="ECO:0000313" key="1">
    <source>
        <dbReference type="EMBL" id="SFK68909.1"/>
    </source>
</evidence>
<accession>A0A1I4BLP1</accession>
<proteinExistence type="predicted"/>
<sequence>MAICPHCNEVPDPDDIVAVDGDEVFDLIAEAALTSPPAARAYKLLRDANPAILPLEARQRVIKARHHGLLS</sequence>
<reference evidence="1 2" key="1">
    <citation type="submission" date="2016-10" db="EMBL/GenBank/DDBJ databases">
        <authorList>
            <person name="Varghese N."/>
            <person name="Submissions S."/>
        </authorList>
    </citation>
    <scope>NUCLEOTIDE SEQUENCE [LARGE SCALE GENOMIC DNA]</scope>
    <source>
        <strain evidence="1 2">DSM 21822</strain>
    </source>
</reference>
<dbReference type="AlphaFoldDB" id="A0A1I4BLP1"/>
<keyword evidence="2" id="KW-1185">Reference proteome</keyword>
<name>A0A1I4BLP1_9HYPH</name>
<dbReference type="EMBL" id="FOSL01000010">
    <property type="protein sequence ID" value="SFK68909.1"/>
    <property type="molecule type" value="Genomic_DNA"/>
</dbReference>
<dbReference type="Proteomes" id="UP000323300">
    <property type="component" value="Unassembled WGS sequence"/>
</dbReference>
<gene>
    <name evidence="1" type="ORF">SAMN04488498_110192</name>
</gene>
<organism evidence="1 2">
    <name type="scientific">Neomesorhizobium albiziae</name>
    <dbReference type="NCBI Taxonomy" id="335020"/>
    <lineage>
        <taxon>Bacteria</taxon>
        <taxon>Pseudomonadati</taxon>
        <taxon>Pseudomonadota</taxon>
        <taxon>Alphaproteobacteria</taxon>
        <taxon>Hyphomicrobiales</taxon>
        <taxon>Phyllobacteriaceae</taxon>
        <taxon>Neomesorhizobium</taxon>
    </lineage>
</organism>